<dbReference type="InterPro" id="IPR045087">
    <property type="entry name" value="Cu-oxidase_fam"/>
</dbReference>
<dbReference type="OMA" id="QCPISYG"/>
<evidence type="ECO:0000256" key="13">
    <source>
        <dbReference type="RuleBase" id="RU361119"/>
    </source>
</evidence>
<evidence type="ECO:0000256" key="5">
    <source>
        <dbReference type="ARBA" id="ARBA00012297"/>
    </source>
</evidence>
<keyword evidence="6 13" id="KW-0052">Apoplast</keyword>
<dbReference type="GO" id="GO:0046274">
    <property type="term" value="P:lignin catabolic process"/>
    <property type="evidence" value="ECO:0007669"/>
    <property type="project" value="UniProtKB-KW"/>
</dbReference>
<dbReference type="OrthoDB" id="2121828at2759"/>
<accession>A0A5P1F5R0</accession>
<dbReference type="InterPro" id="IPR001117">
    <property type="entry name" value="Cu-oxidase_2nd"/>
</dbReference>
<dbReference type="NCBIfam" id="TIGR03389">
    <property type="entry name" value="laccase"/>
    <property type="match status" value="1"/>
</dbReference>
<dbReference type="PANTHER" id="PTHR11709">
    <property type="entry name" value="MULTI-COPPER OXIDASE"/>
    <property type="match status" value="1"/>
</dbReference>
<organism evidence="17 18">
    <name type="scientific">Asparagus officinalis</name>
    <name type="common">Garden asparagus</name>
    <dbReference type="NCBI Taxonomy" id="4686"/>
    <lineage>
        <taxon>Eukaryota</taxon>
        <taxon>Viridiplantae</taxon>
        <taxon>Streptophyta</taxon>
        <taxon>Embryophyta</taxon>
        <taxon>Tracheophyta</taxon>
        <taxon>Spermatophyta</taxon>
        <taxon>Magnoliopsida</taxon>
        <taxon>Liliopsida</taxon>
        <taxon>Asparagales</taxon>
        <taxon>Asparagaceae</taxon>
        <taxon>Asparagoideae</taxon>
        <taxon>Asparagus</taxon>
    </lineage>
</organism>
<comment type="similarity">
    <text evidence="4 13">Belongs to the multicopper oxidase family.</text>
</comment>
<evidence type="ECO:0000256" key="6">
    <source>
        <dbReference type="ARBA" id="ARBA00022523"/>
    </source>
</evidence>
<dbReference type="InterPro" id="IPR034288">
    <property type="entry name" value="CuRO_1_LCC"/>
</dbReference>
<evidence type="ECO:0000256" key="11">
    <source>
        <dbReference type="ARBA" id="ARBA00023008"/>
    </source>
</evidence>
<keyword evidence="12 13" id="KW-0439">Lignin degradation</keyword>
<dbReference type="Pfam" id="PF07732">
    <property type="entry name" value="Cu-oxidase_3"/>
    <property type="match status" value="1"/>
</dbReference>
<evidence type="ECO:0000259" key="15">
    <source>
        <dbReference type="Pfam" id="PF07731"/>
    </source>
</evidence>
<dbReference type="Pfam" id="PF00394">
    <property type="entry name" value="Cu-oxidase"/>
    <property type="match status" value="1"/>
</dbReference>
<keyword evidence="7 13" id="KW-0964">Secreted</keyword>
<dbReference type="Proteomes" id="UP000243459">
    <property type="component" value="Chromosome 4"/>
</dbReference>
<dbReference type="CDD" id="cd13897">
    <property type="entry name" value="CuRO_3_LCC_plant"/>
    <property type="match status" value="1"/>
</dbReference>
<dbReference type="Gramene" id="ONK73688">
    <property type="protein sequence ID" value="ONK73688"/>
    <property type="gene ID" value="A4U43_C04F34240"/>
</dbReference>
<evidence type="ECO:0000256" key="12">
    <source>
        <dbReference type="ARBA" id="ARBA00023185"/>
    </source>
</evidence>
<evidence type="ECO:0000259" key="16">
    <source>
        <dbReference type="Pfam" id="PF07732"/>
    </source>
</evidence>
<gene>
    <name evidence="17" type="ORF">A4U43_C04F34240</name>
</gene>
<feature type="signal peptide" evidence="13">
    <location>
        <begin position="1"/>
        <end position="26"/>
    </location>
</feature>
<evidence type="ECO:0000256" key="7">
    <source>
        <dbReference type="ARBA" id="ARBA00022525"/>
    </source>
</evidence>
<dbReference type="InterPro" id="IPR034285">
    <property type="entry name" value="CuRO_2_LCC"/>
</dbReference>
<comment type="cofactor">
    <cofactor evidence="13">
        <name>Cu cation</name>
        <dbReference type="ChEBI" id="CHEBI:23378"/>
    </cofactor>
    <text evidence="13">Binds 4 Cu cations per monomer.</text>
</comment>
<comment type="function">
    <text evidence="2 13">Lignin degradation and detoxification of lignin-derived products.</text>
</comment>
<dbReference type="InterPro" id="IPR017761">
    <property type="entry name" value="Laccase"/>
</dbReference>
<evidence type="ECO:0000256" key="1">
    <source>
        <dbReference type="ARBA" id="ARBA00000349"/>
    </source>
</evidence>
<dbReference type="CDD" id="cd13875">
    <property type="entry name" value="CuRO_2_LCC_plant"/>
    <property type="match status" value="1"/>
</dbReference>
<evidence type="ECO:0000256" key="10">
    <source>
        <dbReference type="ARBA" id="ARBA00023002"/>
    </source>
</evidence>
<feature type="chain" id="PRO_5024470527" description="Laccase" evidence="13">
    <location>
        <begin position="27"/>
        <end position="577"/>
    </location>
</feature>
<reference evidence="18" key="1">
    <citation type="journal article" date="2017" name="Nat. Commun.">
        <title>The asparagus genome sheds light on the origin and evolution of a young Y chromosome.</title>
        <authorList>
            <person name="Harkess A."/>
            <person name="Zhou J."/>
            <person name="Xu C."/>
            <person name="Bowers J.E."/>
            <person name="Van der Hulst R."/>
            <person name="Ayyampalayam S."/>
            <person name="Mercati F."/>
            <person name="Riccardi P."/>
            <person name="McKain M.R."/>
            <person name="Kakrana A."/>
            <person name="Tang H."/>
            <person name="Ray J."/>
            <person name="Groenendijk J."/>
            <person name="Arikit S."/>
            <person name="Mathioni S.M."/>
            <person name="Nakano M."/>
            <person name="Shan H."/>
            <person name="Telgmann-Rauber A."/>
            <person name="Kanno A."/>
            <person name="Yue Z."/>
            <person name="Chen H."/>
            <person name="Li W."/>
            <person name="Chen Y."/>
            <person name="Xu X."/>
            <person name="Zhang Y."/>
            <person name="Luo S."/>
            <person name="Chen H."/>
            <person name="Gao J."/>
            <person name="Mao Z."/>
            <person name="Pires J.C."/>
            <person name="Luo M."/>
            <person name="Kudrna D."/>
            <person name="Wing R.A."/>
            <person name="Meyers B.C."/>
            <person name="Yi K."/>
            <person name="Kong H."/>
            <person name="Lavrijsen P."/>
            <person name="Sunseri F."/>
            <person name="Falavigna A."/>
            <person name="Ye Y."/>
            <person name="Leebens-Mack J.H."/>
            <person name="Chen G."/>
        </authorList>
    </citation>
    <scope>NUCLEOTIDE SEQUENCE [LARGE SCALE GENOMIC DNA]</scope>
    <source>
        <strain evidence="18">cv. DH0086</strain>
    </source>
</reference>
<proteinExistence type="inferred from homology"/>
<keyword evidence="13" id="KW-0732">Signal</keyword>
<dbReference type="InterPro" id="IPR034289">
    <property type="entry name" value="CuRO_3_LCC"/>
</dbReference>
<dbReference type="SUPFAM" id="SSF49503">
    <property type="entry name" value="Cupredoxins"/>
    <property type="match status" value="3"/>
</dbReference>
<keyword evidence="10 13" id="KW-0560">Oxidoreductase</keyword>
<feature type="domain" description="Plastocyanin-like" evidence="14">
    <location>
        <begin position="172"/>
        <end position="323"/>
    </location>
</feature>
<dbReference type="InterPro" id="IPR011707">
    <property type="entry name" value="Cu-oxidase-like_N"/>
</dbReference>
<dbReference type="PANTHER" id="PTHR11709:SF324">
    <property type="entry name" value="LACCASE-6"/>
    <property type="match status" value="1"/>
</dbReference>
<dbReference type="GO" id="GO:0005507">
    <property type="term" value="F:copper ion binding"/>
    <property type="evidence" value="ECO:0007669"/>
    <property type="project" value="InterPro"/>
</dbReference>
<dbReference type="CDD" id="cd13849">
    <property type="entry name" value="CuRO_1_LCC_plant"/>
    <property type="match status" value="1"/>
</dbReference>
<dbReference type="AlphaFoldDB" id="A0A5P1F5R0"/>
<evidence type="ECO:0000256" key="9">
    <source>
        <dbReference type="ARBA" id="ARBA00022737"/>
    </source>
</evidence>
<dbReference type="GO" id="GO:0048046">
    <property type="term" value="C:apoplast"/>
    <property type="evidence" value="ECO:0007669"/>
    <property type="project" value="UniProtKB-SubCell"/>
</dbReference>
<evidence type="ECO:0000313" key="18">
    <source>
        <dbReference type="Proteomes" id="UP000243459"/>
    </source>
</evidence>
<evidence type="ECO:0000256" key="4">
    <source>
        <dbReference type="ARBA" id="ARBA00010609"/>
    </source>
</evidence>
<comment type="catalytic activity">
    <reaction evidence="1 13">
        <text>4 hydroquinone + O2 = 4 benzosemiquinone + 2 H2O</text>
        <dbReference type="Rhea" id="RHEA:11276"/>
        <dbReference type="ChEBI" id="CHEBI:15377"/>
        <dbReference type="ChEBI" id="CHEBI:15379"/>
        <dbReference type="ChEBI" id="CHEBI:17594"/>
        <dbReference type="ChEBI" id="CHEBI:17977"/>
        <dbReference type="EC" id="1.10.3.2"/>
    </reaction>
</comment>
<dbReference type="EC" id="1.10.3.2" evidence="5 13"/>
<comment type="subcellular location">
    <subcellularLocation>
        <location evidence="3 13">Secreted</location>
        <location evidence="3 13">Extracellular space</location>
        <location evidence="3 13">Apoplast</location>
    </subcellularLocation>
</comment>
<keyword evidence="8 13" id="KW-0479">Metal-binding</keyword>
<evidence type="ECO:0000259" key="14">
    <source>
        <dbReference type="Pfam" id="PF00394"/>
    </source>
</evidence>
<dbReference type="Pfam" id="PF07731">
    <property type="entry name" value="Cu-oxidase_2"/>
    <property type="match status" value="1"/>
</dbReference>
<keyword evidence="18" id="KW-1185">Reference proteome</keyword>
<keyword evidence="11 13" id="KW-0186">Copper</keyword>
<evidence type="ECO:0000313" key="17">
    <source>
        <dbReference type="EMBL" id="ONK73688.1"/>
    </source>
</evidence>
<evidence type="ECO:0000256" key="2">
    <source>
        <dbReference type="ARBA" id="ARBA00002075"/>
    </source>
</evidence>
<dbReference type="InterPro" id="IPR011706">
    <property type="entry name" value="Cu-oxidase_C"/>
</dbReference>
<name>A0A5P1F5R0_ASPOF</name>
<feature type="domain" description="Plastocyanin-like" evidence="15">
    <location>
        <begin position="442"/>
        <end position="559"/>
    </location>
</feature>
<protein>
    <recommendedName>
        <fullName evidence="5 13">Laccase</fullName>
        <ecNumber evidence="5 13">1.10.3.2</ecNumber>
    </recommendedName>
    <alternativeName>
        <fullName evidence="13">Benzenediol:oxygen oxidoreductase</fullName>
    </alternativeName>
    <alternativeName>
        <fullName evidence="13">Diphenol oxidase</fullName>
    </alternativeName>
    <alternativeName>
        <fullName evidence="13">Urishiol oxidase</fullName>
    </alternativeName>
</protein>
<dbReference type="GO" id="GO:0052716">
    <property type="term" value="F:hydroquinone:oxygen oxidoreductase activity"/>
    <property type="evidence" value="ECO:0007669"/>
    <property type="project" value="UniProtKB-EC"/>
</dbReference>
<feature type="domain" description="Plastocyanin-like" evidence="16">
    <location>
        <begin position="46"/>
        <end position="160"/>
    </location>
</feature>
<dbReference type="Gene3D" id="2.60.40.420">
    <property type="entry name" value="Cupredoxins - blue copper proteins"/>
    <property type="match status" value="3"/>
</dbReference>
<evidence type="ECO:0000256" key="3">
    <source>
        <dbReference type="ARBA" id="ARBA00004271"/>
    </source>
</evidence>
<dbReference type="InterPro" id="IPR008972">
    <property type="entry name" value="Cupredoxin"/>
</dbReference>
<keyword evidence="9 13" id="KW-0677">Repeat</keyword>
<sequence length="577" mass="64232">MGMYSSKFVGILLGLLLAYQASHCLAHPLHKYWPSGGSTRYYDFKIQRTKITKICKTREIVTVNGMMPGPVVYANEGDRVIVKVTNETPQNATIHWHGVYQRLTCWADGPVYVTQCPIQAGQTYTYEFTIVEQRGTLFWHAHVSWLRATVHGAIVIYPKKGVPYPFPRPYEEQIIVFEEYFFKDAVKLQRAVLRSGGGAPRTDAYLINGHAGPRYNCSATDVYKVDVIPGKTYLLRLINAGLNQELYFSIAGHKMTIVESDAEYTKPFARDHIMIAPGQTINVLVKADQPIANYEMAVGPYVTAQNITFQNISAVAHFQYSGASLNKAAELAMLPAFNNNLVYNSHLDGLRSLNANSLPLKIDTNLFFTIGLNIDPCNRRNPNKTCTAPNGGIFRASMNNISFVTPSLSILQAYFFDTPGVFRPDFPKKPLKFYNFVYGAPNNIPNNTAATNSTRLVELEFGETVQLVMQNTGTITTENHPMHLHGFNFYVVGFGTGNYNPSTAEFNLVDPPSLNTIGVPVGGWAAIRFTANNPGVWFMHCHLDIHLSWGFSMAFLVKNGVGPLETLPHPPADLPRC</sequence>
<evidence type="ECO:0000256" key="8">
    <source>
        <dbReference type="ARBA" id="ARBA00022723"/>
    </source>
</evidence>
<dbReference type="EMBL" id="CM007384">
    <property type="protein sequence ID" value="ONK73688.1"/>
    <property type="molecule type" value="Genomic_DNA"/>
</dbReference>